<feature type="transmembrane region" description="Helical" evidence="6">
    <location>
        <begin position="42"/>
        <end position="59"/>
    </location>
</feature>
<feature type="transmembrane region" description="Helical" evidence="6">
    <location>
        <begin position="66"/>
        <end position="84"/>
    </location>
</feature>
<dbReference type="EMBL" id="CP058530">
    <property type="protein sequence ID" value="QLG29620.1"/>
    <property type="molecule type" value="Genomic_DNA"/>
</dbReference>
<feature type="transmembrane region" description="Helical" evidence="6">
    <location>
        <begin position="168"/>
        <end position="188"/>
    </location>
</feature>
<sequence>MIGNPFAGSDLFADRRRVAALVFGVLALAVVPFTTTAYVTEIVFTGLVFVMLGVSWNLLAGYAGQISLGHAAFFGIGAYVAAWLTTPTRAGLPEAIQTPVLLALVGGGLVAALVALAVGPIMFRLTGHYFAIGTLALAAIIQLVLLDQRQFSGGSSGYFIQGGIGEDLMFLVAVAATVGMVASTYLIVNSRLGLGMRAIHGGEGAASSLGVNPLKYKMYAFVISSFMAGLTGAIYAMFTLYVNPESTLNVVWMIDTLVVVILGGMGTMLGPIVGAALFLVLDNGLRAVAGEFATTIEGLLIILFMIYAPSGLYGLIKDRYLGGEESETAEPEAEGA</sequence>
<dbReference type="GO" id="GO:0015658">
    <property type="term" value="F:branched-chain amino acid transmembrane transporter activity"/>
    <property type="evidence" value="ECO:0007669"/>
    <property type="project" value="InterPro"/>
</dbReference>
<feature type="transmembrane region" description="Helical" evidence="6">
    <location>
        <begin position="250"/>
        <end position="280"/>
    </location>
</feature>
<evidence type="ECO:0000313" key="7">
    <source>
        <dbReference type="EMBL" id="QLG29620.1"/>
    </source>
</evidence>
<geneLocation type="plasmid" evidence="7 8">
    <name>unnamed1</name>
</geneLocation>
<feature type="transmembrane region" description="Helical" evidence="6">
    <location>
        <begin position="292"/>
        <end position="316"/>
    </location>
</feature>
<dbReference type="PANTHER" id="PTHR30482">
    <property type="entry name" value="HIGH-AFFINITY BRANCHED-CHAIN AMINO ACID TRANSPORT SYSTEM PERMEASE"/>
    <property type="match status" value="1"/>
</dbReference>
<evidence type="ECO:0000313" key="8">
    <source>
        <dbReference type="Proteomes" id="UP000509750"/>
    </source>
</evidence>
<dbReference type="GeneID" id="56030887"/>
<keyword evidence="7" id="KW-0614">Plasmid</keyword>
<dbReference type="Pfam" id="PF02653">
    <property type="entry name" value="BPD_transp_2"/>
    <property type="match status" value="1"/>
</dbReference>
<organism evidence="7 8">
    <name type="scientific">Halorarum halophilum</name>
    <dbReference type="NCBI Taxonomy" id="2743090"/>
    <lineage>
        <taxon>Archaea</taxon>
        <taxon>Methanobacteriati</taxon>
        <taxon>Methanobacteriota</taxon>
        <taxon>Stenosarchaea group</taxon>
        <taxon>Halobacteria</taxon>
        <taxon>Halobacteriales</taxon>
        <taxon>Haloferacaceae</taxon>
        <taxon>Halorarum</taxon>
    </lineage>
</organism>
<reference evidence="7 8" key="1">
    <citation type="submission" date="2020-07" db="EMBL/GenBank/DDBJ databases">
        <title>Gai3-2, isolated from salt lake.</title>
        <authorList>
            <person name="Cui H."/>
            <person name="Shi X."/>
        </authorList>
    </citation>
    <scope>NUCLEOTIDE SEQUENCE [LARGE SCALE GENOMIC DNA]</scope>
    <source>
        <strain evidence="7 8">Gai3-2</strain>
        <plasmid evidence="7 8">unnamed1</plasmid>
    </source>
</reference>
<keyword evidence="5 6" id="KW-0472">Membrane</keyword>
<dbReference type="OrthoDB" id="30958at2157"/>
<keyword evidence="2" id="KW-1003">Cell membrane</keyword>
<evidence type="ECO:0000256" key="2">
    <source>
        <dbReference type="ARBA" id="ARBA00022475"/>
    </source>
</evidence>
<proteinExistence type="predicted"/>
<evidence type="ECO:0000256" key="6">
    <source>
        <dbReference type="SAM" id="Phobius"/>
    </source>
</evidence>
<keyword evidence="3 6" id="KW-0812">Transmembrane</keyword>
<feature type="transmembrane region" description="Helical" evidence="6">
    <location>
        <begin position="218"/>
        <end position="238"/>
    </location>
</feature>
<evidence type="ECO:0000256" key="4">
    <source>
        <dbReference type="ARBA" id="ARBA00022989"/>
    </source>
</evidence>
<protein>
    <submittedName>
        <fullName evidence="7">Branched-chain amino acid ABC transporter permease</fullName>
    </submittedName>
</protein>
<dbReference type="Proteomes" id="UP000509750">
    <property type="component" value="Plasmid unnamed1"/>
</dbReference>
<dbReference type="CDD" id="cd06581">
    <property type="entry name" value="TM_PBP1_LivM_like"/>
    <property type="match status" value="1"/>
</dbReference>
<dbReference type="AlphaFoldDB" id="A0A7D5KVY2"/>
<gene>
    <name evidence="7" type="ORF">HUG10_18600</name>
</gene>
<evidence type="ECO:0000256" key="3">
    <source>
        <dbReference type="ARBA" id="ARBA00022692"/>
    </source>
</evidence>
<keyword evidence="8" id="KW-1185">Reference proteome</keyword>
<dbReference type="KEGG" id="halg:HUG10_18600"/>
<name>A0A7D5KVY2_9EURY</name>
<feature type="transmembrane region" description="Helical" evidence="6">
    <location>
        <begin position="129"/>
        <end position="148"/>
    </location>
</feature>
<feature type="transmembrane region" description="Helical" evidence="6">
    <location>
        <begin position="96"/>
        <end position="117"/>
    </location>
</feature>
<evidence type="ECO:0000256" key="5">
    <source>
        <dbReference type="ARBA" id="ARBA00023136"/>
    </source>
</evidence>
<comment type="subcellular location">
    <subcellularLocation>
        <location evidence="1">Cell membrane</location>
        <topology evidence="1">Multi-pass membrane protein</topology>
    </subcellularLocation>
</comment>
<evidence type="ECO:0000256" key="1">
    <source>
        <dbReference type="ARBA" id="ARBA00004651"/>
    </source>
</evidence>
<dbReference type="GO" id="GO:0005886">
    <property type="term" value="C:plasma membrane"/>
    <property type="evidence" value="ECO:0007669"/>
    <property type="project" value="UniProtKB-SubCell"/>
</dbReference>
<feature type="transmembrane region" description="Helical" evidence="6">
    <location>
        <begin position="18"/>
        <end position="36"/>
    </location>
</feature>
<dbReference type="InterPro" id="IPR043428">
    <property type="entry name" value="LivM-like"/>
</dbReference>
<dbReference type="PANTHER" id="PTHR30482:SF10">
    <property type="entry name" value="HIGH-AFFINITY BRANCHED-CHAIN AMINO ACID TRANSPORT PROTEIN BRAE"/>
    <property type="match status" value="1"/>
</dbReference>
<dbReference type="RefSeq" id="WP_179171194.1">
    <property type="nucleotide sequence ID" value="NZ_CP058530.1"/>
</dbReference>
<keyword evidence="4 6" id="KW-1133">Transmembrane helix</keyword>
<accession>A0A7D5KVY2</accession>
<dbReference type="InterPro" id="IPR001851">
    <property type="entry name" value="ABC_transp_permease"/>
</dbReference>